<dbReference type="GO" id="GO:0005737">
    <property type="term" value="C:cytoplasm"/>
    <property type="evidence" value="ECO:0007669"/>
    <property type="project" value="TreeGrafter"/>
</dbReference>
<accession>A0A7C9VGE1</accession>
<evidence type="ECO:0000256" key="2">
    <source>
        <dbReference type="ARBA" id="ARBA00009410"/>
    </source>
</evidence>
<comment type="similarity">
    <text evidence="2">Belongs to the DadA oxidoreductase family.</text>
</comment>
<protein>
    <submittedName>
        <fullName evidence="6">TIGR03364 family FAD-dependent oxidoreductase</fullName>
    </submittedName>
</protein>
<dbReference type="InterPro" id="IPR017741">
    <property type="entry name" value="FAD-dependent_OxRdtase_HpnW"/>
</dbReference>
<proteinExistence type="inferred from homology"/>
<dbReference type="EMBL" id="JAAKZG010000012">
    <property type="protein sequence ID" value="NGN43911.1"/>
    <property type="molecule type" value="Genomic_DNA"/>
</dbReference>
<evidence type="ECO:0000256" key="3">
    <source>
        <dbReference type="ARBA" id="ARBA00022630"/>
    </source>
</evidence>
<dbReference type="InterPro" id="IPR036188">
    <property type="entry name" value="FAD/NAD-bd_sf"/>
</dbReference>
<dbReference type="PANTHER" id="PTHR13847:SF286">
    <property type="entry name" value="D-AMINO ACID DEHYDROGENASE"/>
    <property type="match status" value="1"/>
</dbReference>
<name>A0A7C9VGE1_9HYPH</name>
<comment type="caution">
    <text evidence="6">The sequence shown here is derived from an EMBL/GenBank/DDBJ whole genome shotgun (WGS) entry which is preliminary data.</text>
</comment>
<keyword evidence="7" id="KW-1185">Reference proteome</keyword>
<keyword evidence="4" id="KW-0560">Oxidoreductase</keyword>
<feature type="domain" description="FAD dependent oxidoreductase" evidence="5">
    <location>
        <begin position="7"/>
        <end position="368"/>
    </location>
</feature>
<dbReference type="NCBIfam" id="TIGR03364">
    <property type="entry name" value="HpnW_proposed"/>
    <property type="match status" value="1"/>
</dbReference>
<dbReference type="SUPFAM" id="SSF51905">
    <property type="entry name" value="FAD/NAD(P)-binding domain"/>
    <property type="match status" value="1"/>
</dbReference>
<evidence type="ECO:0000256" key="1">
    <source>
        <dbReference type="ARBA" id="ARBA00001974"/>
    </source>
</evidence>
<comment type="cofactor">
    <cofactor evidence="1">
        <name>FAD</name>
        <dbReference type="ChEBI" id="CHEBI:57692"/>
    </cofactor>
</comment>
<dbReference type="InterPro" id="IPR006076">
    <property type="entry name" value="FAD-dep_OxRdtase"/>
</dbReference>
<reference evidence="6 7" key="1">
    <citation type="submission" date="2020-02" db="EMBL/GenBank/DDBJ databases">
        <title>Genome sequence of the type strain CGMCC 1.15528 of Mesorhizobium zhangyense.</title>
        <authorList>
            <person name="Gao J."/>
            <person name="Sun J."/>
        </authorList>
    </citation>
    <scope>NUCLEOTIDE SEQUENCE [LARGE SCALE GENOMIC DNA]</scope>
    <source>
        <strain evidence="6 7">CGMCC 1.15528</strain>
    </source>
</reference>
<dbReference type="PANTHER" id="PTHR13847">
    <property type="entry name" value="SARCOSINE DEHYDROGENASE-RELATED"/>
    <property type="match status" value="1"/>
</dbReference>
<organism evidence="6 7">
    <name type="scientific">Mesorhizobium zhangyense</name>
    <dbReference type="NCBI Taxonomy" id="1776730"/>
    <lineage>
        <taxon>Bacteria</taxon>
        <taxon>Pseudomonadati</taxon>
        <taxon>Pseudomonadota</taxon>
        <taxon>Alphaproteobacteria</taxon>
        <taxon>Hyphomicrobiales</taxon>
        <taxon>Phyllobacteriaceae</taxon>
        <taxon>Mesorhizobium</taxon>
    </lineage>
</organism>
<gene>
    <name evidence="6" type="ORF">G6N74_22865</name>
</gene>
<evidence type="ECO:0000313" key="7">
    <source>
        <dbReference type="Proteomes" id="UP000481252"/>
    </source>
</evidence>
<evidence type="ECO:0000256" key="4">
    <source>
        <dbReference type="ARBA" id="ARBA00023002"/>
    </source>
</evidence>
<dbReference type="Gene3D" id="3.50.50.60">
    <property type="entry name" value="FAD/NAD(P)-binding domain"/>
    <property type="match status" value="1"/>
</dbReference>
<keyword evidence="3" id="KW-0285">Flavoprotein</keyword>
<dbReference type="Proteomes" id="UP000481252">
    <property type="component" value="Unassembled WGS sequence"/>
</dbReference>
<evidence type="ECO:0000259" key="5">
    <source>
        <dbReference type="Pfam" id="PF01266"/>
    </source>
</evidence>
<sequence>MTDMQYDLAVVGAGIVGLAHALAAARRGLRVVVIDRDAQANGASIRNFGLVVVTGQEAGISRQYAERSREVWLSLAGQAGIEILQQGKLVAAQRPEALALLEAFKAGEHGEDCRLLTSDEVTSHQPGLDGSKIAGGLYSPFELRVESREALPKLASFLADRHGVEFRRGVAVSAIAPPVVETSHGPVRAAKVVVCPGDDLATLYPERIGRYGIRRCKLQMLRLANPGHKLRSALVSDLSLLRYAGYAALPEAASLRKTLTSQCSRALDNGVHLIVVQSADGSLVVGDSHHYGLTPDPFASDEVDRLILDEFAALFGGSTPDVLARWTGTYASASDHASFTDEPHEDVRLVMVTSGTGASTGFAIGEETIAELFG</sequence>
<evidence type="ECO:0000313" key="6">
    <source>
        <dbReference type="EMBL" id="NGN43911.1"/>
    </source>
</evidence>
<dbReference type="RefSeq" id="WP_165120321.1">
    <property type="nucleotide sequence ID" value="NZ_JAAKZG010000012.1"/>
</dbReference>
<dbReference type="Pfam" id="PF01266">
    <property type="entry name" value="DAO"/>
    <property type="match status" value="1"/>
</dbReference>
<dbReference type="AlphaFoldDB" id="A0A7C9VGE1"/>
<dbReference type="GO" id="GO:0016491">
    <property type="term" value="F:oxidoreductase activity"/>
    <property type="evidence" value="ECO:0007669"/>
    <property type="project" value="UniProtKB-KW"/>
</dbReference>
<dbReference type="Gene3D" id="3.30.9.10">
    <property type="entry name" value="D-Amino Acid Oxidase, subunit A, domain 2"/>
    <property type="match status" value="1"/>
</dbReference>